<evidence type="ECO:0000313" key="3">
    <source>
        <dbReference type="Proteomes" id="UP000078512"/>
    </source>
</evidence>
<dbReference type="AlphaFoldDB" id="A0A197K0C2"/>
<dbReference type="Proteomes" id="UP000078512">
    <property type="component" value="Unassembled WGS sequence"/>
</dbReference>
<gene>
    <name evidence="2" type="ORF">K457DRAFT_1818080</name>
</gene>
<protein>
    <submittedName>
        <fullName evidence="2">Uncharacterized protein</fullName>
    </submittedName>
</protein>
<evidence type="ECO:0000256" key="1">
    <source>
        <dbReference type="SAM" id="SignalP"/>
    </source>
</evidence>
<sequence length="183" mass="20289">MHFLSHLAALASCAGVLASFMDVQAPVRKFFDEPLLDSAGAPVSTGVPYNLECAIGNIKIDYLQAGSGKDRIFTFELCKDNSCEGRSIVDAGDTVFFKLPDRPSDESRIGFVKTDGDFHWWPTSRSPAFAEPFVFKEVLGNNVYAIQYAIEPFFLTKSPEFTALEMRSMGIGRTLNCQLERVE</sequence>
<dbReference type="OrthoDB" id="10470627at2759"/>
<reference evidence="2 3" key="1">
    <citation type="submission" date="2016-05" db="EMBL/GenBank/DDBJ databases">
        <title>Genome sequencing reveals origins of a unique bacterial endosymbiosis in the earliest lineages of terrestrial Fungi.</title>
        <authorList>
            <consortium name="DOE Joint Genome Institute"/>
            <person name="Uehling J."/>
            <person name="Gryganskyi A."/>
            <person name="Hameed K."/>
            <person name="Tschaplinski T."/>
            <person name="Misztal P."/>
            <person name="Wu S."/>
            <person name="Desiro A."/>
            <person name="Vande Pol N."/>
            <person name="Du Z.-Y."/>
            <person name="Zienkiewicz A."/>
            <person name="Zienkiewicz K."/>
            <person name="Morin E."/>
            <person name="Tisserant E."/>
            <person name="Splivallo R."/>
            <person name="Hainaut M."/>
            <person name="Henrissat B."/>
            <person name="Ohm R."/>
            <person name="Kuo A."/>
            <person name="Yan J."/>
            <person name="Lipzen A."/>
            <person name="Nolan M."/>
            <person name="Labutti K."/>
            <person name="Barry K."/>
            <person name="Goldstein A."/>
            <person name="Labbe J."/>
            <person name="Schadt C."/>
            <person name="Tuskan G."/>
            <person name="Grigoriev I."/>
            <person name="Martin F."/>
            <person name="Vilgalys R."/>
            <person name="Bonito G."/>
        </authorList>
    </citation>
    <scope>NUCLEOTIDE SEQUENCE [LARGE SCALE GENOMIC DNA]</scope>
    <source>
        <strain evidence="2 3">AG-77</strain>
    </source>
</reference>
<organism evidence="2 3">
    <name type="scientific">Linnemannia elongata AG-77</name>
    <dbReference type="NCBI Taxonomy" id="1314771"/>
    <lineage>
        <taxon>Eukaryota</taxon>
        <taxon>Fungi</taxon>
        <taxon>Fungi incertae sedis</taxon>
        <taxon>Mucoromycota</taxon>
        <taxon>Mortierellomycotina</taxon>
        <taxon>Mortierellomycetes</taxon>
        <taxon>Mortierellales</taxon>
        <taxon>Mortierellaceae</taxon>
        <taxon>Linnemannia</taxon>
    </lineage>
</organism>
<keyword evidence="3" id="KW-1185">Reference proteome</keyword>
<keyword evidence="1" id="KW-0732">Signal</keyword>
<dbReference type="EMBL" id="KV442031">
    <property type="protein sequence ID" value="OAQ31047.1"/>
    <property type="molecule type" value="Genomic_DNA"/>
</dbReference>
<proteinExistence type="predicted"/>
<name>A0A197K0C2_9FUNG</name>
<evidence type="ECO:0000313" key="2">
    <source>
        <dbReference type="EMBL" id="OAQ31047.1"/>
    </source>
</evidence>
<feature type="signal peptide" evidence="1">
    <location>
        <begin position="1"/>
        <end position="18"/>
    </location>
</feature>
<accession>A0A197K0C2</accession>
<feature type="chain" id="PRO_5008276442" evidence="1">
    <location>
        <begin position="19"/>
        <end position="183"/>
    </location>
</feature>